<dbReference type="EMBL" id="JWZT01003604">
    <property type="protein sequence ID" value="KII66127.1"/>
    <property type="molecule type" value="Genomic_DNA"/>
</dbReference>
<name>A0A0C2MX16_THEKT</name>
<evidence type="ECO:0000313" key="2">
    <source>
        <dbReference type="Proteomes" id="UP000031668"/>
    </source>
</evidence>
<comment type="caution">
    <text evidence="1">The sequence shown here is derived from an EMBL/GenBank/DDBJ whole genome shotgun (WGS) entry which is preliminary data.</text>
</comment>
<dbReference type="AlphaFoldDB" id="A0A0C2MX16"/>
<reference evidence="1 2" key="1">
    <citation type="journal article" date="2014" name="Genome Biol. Evol.">
        <title>The genome of the myxosporean Thelohanellus kitauei shows adaptations to nutrient acquisition within its fish host.</title>
        <authorList>
            <person name="Yang Y."/>
            <person name="Xiong J."/>
            <person name="Zhou Z."/>
            <person name="Huo F."/>
            <person name="Miao W."/>
            <person name="Ran C."/>
            <person name="Liu Y."/>
            <person name="Zhang J."/>
            <person name="Feng J."/>
            <person name="Wang M."/>
            <person name="Wang M."/>
            <person name="Wang L."/>
            <person name="Yao B."/>
        </authorList>
    </citation>
    <scope>NUCLEOTIDE SEQUENCE [LARGE SCALE GENOMIC DNA]</scope>
    <source>
        <strain evidence="1">Wuqing</strain>
    </source>
</reference>
<accession>A0A0C2MX16</accession>
<protein>
    <submittedName>
        <fullName evidence="1">Uncharacterized protein</fullName>
    </submittedName>
</protein>
<gene>
    <name evidence="1" type="ORF">RF11_11943</name>
</gene>
<organism evidence="1 2">
    <name type="scientific">Thelohanellus kitauei</name>
    <name type="common">Myxosporean</name>
    <dbReference type="NCBI Taxonomy" id="669202"/>
    <lineage>
        <taxon>Eukaryota</taxon>
        <taxon>Metazoa</taxon>
        <taxon>Cnidaria</taxon>
        <taxon>Myxozoa</taxon>
        <taxon>Myxosporea</taxon>
        <taxon>Bivalvulida</taxon>
        <taxon>Platysporina</taxon>
        <taxon>Myxobolidae</taxon>
        <taxon>Thelohanellus</taxon>
    </lineage>
</organism>
<evidence type="ECO:0000313" key="1">
    <source>
        <dbReference type="EMBL" id="KII66127.1"/>
    </source>
</evidence>
<keyword evidence="2" id="KW-1185">Reference proteome</keyword>
<sequence length="151" mass="17509">MVLDRTLCSNKKLNKDSLVSVITPKSKILSLQPVHSIEFCMREQHIQLDIHLLEIELCHNEGSLTSPPAITFHSHLYGLQYQGPRNLERFTYKCLCPLSFKLLYDFQQSEIIDVPDSIRSFITEIRDSLGQFVTCTMKIFFVDLSYPTKIR</sequence>
<proteinExistence type="predicted"/>
<dbReference type="Proteomes" id="UP000031668">
    <property type="component" value="Unassembled WGS sequence"/>
</dbReference>